<feature type="domain" description="Lipoyl-binding" evidence="2">
    <location>
        <begin position="7"/>
        <end position="75"/>
    </location>
</feature>
<dbReference type="Gene3D" id="2.40.50.100">
    <property type="match status" value="1"/>
</dbReference>
<dbReference type="CDD" id="cd06849">
    <property type="entry name" value="lipoyl_domain"/>
    <property type="match status" value="1"/>
</dbReference>
<accession>A0ABY7NJ03</accession>
<protein>
    <submittedName>
        <fullName evidence="3">Biotin attachment protein</fullName>
    </submittedName>
</protein>
<dbReference type="EMBL" id="CP075584">
    <property type="protein sequence ID" value="WBM80856.1"/>
    <property type="molecule type" value="Genomic_DNA"/>
</dbReference>
<organism evidence="3 4">
    <name type="scientific">Cryobacterium breve</name>
    <dbReference type="NCBI Taxonomy" id="1259258"/>
    <lineage>
        <taxon>Bacteria</taxon>
        <taxon>Bacillati</taxon>
        <taxon>Actinomycetota</taxon>
        <taxon>Actinomycetes</taxon>
        <taxon>Micrococcales</taxon>
        <taxon>Microbacteriaceae</taxon>
        <taxon>Cryobacterium</taxon>
    </lineage>
</organism>
<dbReference type="RefSeq" id="WP_281535561.1">
    <property type="nucleotide sequence ID" value="NZ_CP075584.1"/>
</dbReference>
<evidence type="ECO:0000313" key="4">
    <source>
        <dbReference type="Proteomes" id="UP001212421"/>
    </source>
</evidence>
<keyword evidence="1" id="KW-0450">Lipoyl</keyword>
<dbReference type="InterPro" id="IPR011053">
    <property type="entry name" value="Single_hybrid_motif"/>
</dbReference>
<reference evidence="3 4" key="1">
    <citation type="submission" date="2021-05" db="EMBL/GenBank/DDBJ databases">
        <authorList>
            <person name="Kumar R."/>
            <person name="Kumar A."/>
            <person name="Mukhia S."/>
        </authorList>
    </citation>
    <scope>NUCLEOTIDE SEQUENCE [LARGE SCALE GENOMIC DNA]</scope>
    <source>
        <strain evidence="3 4">ERMR7:08</strain>
    </source>
</reference>
<dbReference type="PROSITE" id="PS00189">
    <property type="entry name" value="LIPOYL"/>
    <property type="match status" value="1"/>
</dbReference>
<dbReference type="SUPFAM" id="SSF51230">
    <property type="entry name" value="Single hybrid motif"/>
    <property type="match status" value="1"/>
</dbReference>
<name>A0ABY7NJ03_9MICO</name>
<sequence>MSDVLFPKMSDAEGATGVIVTWFVDSGDPVSPSTLIAEVAMDKVDAEVYPETTGTITLLAQEEDEVAQGSVIARID</sequence>
<evidence type="ECO:0000256" key="1">
    <source>
        <dbReference type="ARBA" id="ARBA00022823"/>
    </source>
</evidence>
<proteinExistence type="predicted"/>
<dbReference type="InterPro" id="IPR000089">
    <property type="entry name" value="Biotin_lipoyl"/>
</dbReference>
<evidence type="ECO:0000259" key="2">
    <source>
        <dbReference type="Pfam" id="PF00364"/>
    </source>
</evidence>
<evidence type="ECO:0000313" key="3">
    <source>
        <dbReference type="EMBL" id="WBM80856.1"/>
    </source>
</evidence>
<keyword evidence="4" id="KW-1185">Reference proteome</keyword>
<dbReference type="Proteomes" id="UP001212421">
    <property type="component" value="Chromosome"/>
</dbReference>
<gene>
    <name evidence="3" type="ORF">KIV56_05930</name>
</gene>
<dbReference type="Pfam" id="PF00364">
    <property type="entry name" value="Biotin_lipoyl"/>
    <property type="match status" value="1"/>
</dbReference>
<dbReference type="InterPro" id="IPR003016">
    <property type="entry name" value="2-oxoA_DH_lipoyl-BS"/>
</dbReference>